<evidence type="ECO:0000256" key="3">
    <source>
        <dbReference type="ARBA" id="ARBA00022679"/>
    </source>
</evidence>
<dbReference type="SUPFAM" id="SSF56112">
    <property type="entry name" value="Protein kinase-like (PK-like)"/>
    <property type="match status" value="1"/>
</dbReference>
<feature type="transmembrane region" description="Helical" evidence="9">
    <location>
        <begin position="382"/>
        <end position="406"/>
    </location>
</feature>
<keyword evidence="3" id="KW-0808">Transferase</keyword>
<dbReference type="RefSeq" id="WP_328776959.1">
    <property type="nucleotide sequence ID" value="NZ_CP108057.1"/>
</dbReference>
<dbReference type="PROSITE" id="PS00107">
    <property type="entry name" value="PROTEIN_KINASE_ATP"/>
    <property type="match status" value="1"/>
</dbReference>
<dbReference type="PANTHER" id="PTHR43289">
    <property type="entry name" value="MITOGEN-ACTIVATED PROTEIN KINASE KINASE KINASE 20-RELATED"/>
    <property type="match status" value="1"/>
</dbReference>
<feature type="domain" description="Protein kinase" evidence="10">
    <location>
        <begin position="11"/>
        <end position="270"/>
    </location>
</feature>
<dbReference type="InterPro" id="IPR011009">
    <property type="entry name" value="Kinase-like_dom_sf"/>
</dbReference>
<dbReference type="EMBL" id="CP108057">
    <property type="protein sequence ID" value="WUO49931.1"/>
    <property type="molecule type" value="Genomic_DNA"/>
</dbReference>
<dbReference type="Gene3D" id="1.10.510.10">
    <property type="entry name" value="Transferase(Phosphotransferase) domain 1"/>
    <property type="match status" value="1"/>
</dbReference>
<evidence type="ECO:0000256" key="6">
    <source>
        <dbReference type="ARBA" id="ARBA00022840"/>
    </source>
</evidence>
<reference evidence="11" key="1">
    <citation type="submission" date="2022-10" db="EMBL/GenBank/DDBJ databases">
        <title>The complete genomes of actinobacterial strains from the NBC collection.</title>
        <authorList>
            <person name="Joergensen T.S."/>
            <person name="Alvarez Arevalo M."/>
            <person name="Sterndorff E.B."/>
            <person name="Faurdal D."/>
            <person name="Vuksanovic O."/>
            <person name="Mourched A.-S."/>
            <person name="Charusanti P."/>
            <person name="Shaw S."/>
            <person name="Blin K."/>
            <person name="Weber T."/>
        </authorList>
    </citation>
    <scope>NUCLEOTIDE SEQUENCE</scope>
    <source>
        <strain evidence="11">NBC_00283</strain>
    </source>
</reference>
<dbReference type="EC" id="2.7.11.1" evidence="1"/>
<evidence type="ECO:0000256" key="2">
    <source>
        <dbReference type="ARBA" id="ARBA00022527"/>
    </source>
</evidence>
<feature type="region of interest" description="Disordered" evidence="8">
    <location>
        <begin position="274"/>
        <end position="322"/>
    </location>
</feature>
<evidence type="ECO:0000313" key="11">
    <source>
        <dbReference type="EMBL" id="WUO49931.1"/>
    </source>
</evidence>
<feature type="compositionally biased region" description="Basic and acidic residues" evidence="8">
    <location>
        <begin position="301"/>
        <end position="313"/>
    </location>
</feature>
<keyword evidence="9" id="KW-0812">Transmembrane</keyword>
<keyword evidence="6 7" id="KW-0067">ATP-binding</keyword>
<evidence type="ECO:0000256" key="8">
    <source>
        <dbReference type="SAM" id="MobiDB-lite"/>
    </source>
</evidence>
<organism evidence="11 12">
    <name type="scientific">Streptomyces goshikiensis</name>
    <dbReference type="NCBI Taxonomy" id="1942"/>
    <lineage>
        <taxon>Bacteria</taxon>
        <taxon>Bacillati</taxon>
        <taxon>Actinomycetota</taxon>
        <taxon>Actinomycetes</taxon>
        <taxon>Kitasatosporales</taxon>
        <taxon>Streptomycetaceae</taxon>
        <taxon>Streptomyces</taxon>
    </lineage>
</organism>
<keyword evidence="2 11" id="KW-0723">Serine/threonine-protein kinase</keyword>
<protein>
    <recommendedName>
        <fullName evidence="1">non-specific serine/threonine protein kinase</fullName>
        <ecNumber evidence="1">2.7.11.1</ecNumber>
    </recommendedName>
</protein>
<name>A0ABZ1RT90_9ACTN</name>
<dbReference type="PROSITE" id="PS50011">
    <property type="entry name" value="PROTEIN_KINASE_DOM"/>
    <property type="match status" value="1"/>
</dbReference>
<gene>
    <name evidence="11" type="ORF">OHU17_31135</name>
</gene>
<dbReference type="InterPro" id="IPR008271">
    <property type="entry name" value="Ser/Thr_kinase_AS"/>
</dbReference>
<evidence type="ECO:0000256" key="1">
    <source>
        <dbReference type="ARBA" id="ARBA00012513"/>
    </source>
</evidence>
<evidence type="ECO:0000256" key="9">
    <source>
        <dbReference type="SAM" id="Phobius"/>
    </source>
</evidence>
<dbReference type="SMART" id="SM00220">
    <property type="entry name" value="S_TKc"/>
    <property type="match status" value="1"/>
</dbReference>
<dbReference type="InterPro" id="IPR017441">
    <property type="entry name" value="Protein_kinase_ATP_BS"/>
</dbReference>
<evidence type="ECO:0000256" key="5">
    <source>
        <dbReference type="ARBA" id="ARBA00022777"/>
    </source>
</evidence>
<evidence type="ECO:0000259" key="10">
    <source>
        <dbReference type="PROSITE" id="PS50011"/>
    </source>
</evidence>
<dbReference type="Gene3D" id="3.30.200.20">
    <property type="entry name" value="Phosphorylase Kinase, domain 1"/>
    <property type="match status" value="1"/>
</dbReference>
<dbReference type="PANTHER" id="PTHR43289:SF6">
    <property type="entry name" value="SERINE_THREONINE-PROTEIN KINASE NEKL-3"/>
    <property type="match status" value="1"/>
</dbReference>
<evidence type="ECO:0000313" key="12">
    <source>
        <dbReference type="Proteomes" id="UP001432075"/>
    </source>
</evidence>
<keyword evidence="4 7" id="KW-0547">Nucleotide-binding</keyword>
<dbReference type="InterPro" id="IPR000719">
    <property type="entry name" value="Prot_kinase_dom"/>
</dbReference>
<keyword evidence="9" id="KW-0472">Membrane</keyword>
<accession>A0ABZ1RT90</accession>
<dbReference type="PROSITE" id="PS00108">
    <property type="entry name" value="PROTEIN_KINASE_ST"/>
    <property type="match status" value="1"/>
</dbReference>
<feature type="binding site" evidence="7">
    <location>
        <position position="40"/>
    </location>
    <ligand>
        <name>ATP</name>
        <dbReference type="ChEBI" id="CHEBI:30616"/>
    </ligand>
</feature>
<proteinExistence type="predicted"/>
<keyword evidence="9" id="KW-1133">Transmembrane helix</keyword>
<evidence type="ECO:0000256" key="4">
    <source>
        <dbReference type="ARBA" id="ARBA00022741"/>
    </source>
</evidence>
<sequence>MQRGELIAGRYELIKRLGRGGMGEVWAARDRTLRRDVAVKMLHLDEAVHPDLPLRFEREAVAAAQISHPNVVALFDRGVHEDLWFLVMERVDGTDLAHHIRAENPMEPARALDIAREICAALVAAHQAHVIHYDIKPHNVMLTPDGRVKVVDFGIAGFLGTTFTLAPSSQLTPAGTPQYGAPEQFLTERGDARSDLYALGSVLFALLAGGPPFDGHSSFAIMQRKLTEDAPSLGELRPDLPVAVVRLVDQLLERDPDRRPQTAAAVHERLDRLRAALPDPHVPHEATVTSTSSRTLAPPPTRREQPTRREPPTRRKPSAAGAFEVSWSGQEPITDYAPCTRRPSRTVLRVLAVWVITAAACLLLATGAVAEWDPAPDGQRNPAWVLLAMVAVLGSLAGLLCLFPLVEALRLWPLLRRSGGTPWTLTVGPQGIATTGGVISRTVAWDQMEAVTRESIRAAVPYEFTGLHIRLAKDSSQSLRDHPAGWPYSDGPTHRGDGKVPFCVLGPLTTQQRIRLAEALTRHGGPLWYPLVS</sequence>
<keyword evidence="5 11" id="KW-0418">Kinase</keyword>
<feature type="transmembrane region" description="Helical" evidence="9">
    <location>
        <begin position="350"/>
        <end position="370"/>
    </location>
</feature>
<evidence type="ECO:0000256" key="7">
    <source>
        <dbReference type="PROSITE-ProRule" id="PRU10141"/>
    </source>
</evidence>
<dbReference type="GO" id="GO:0004674">
    <property type="term" value="F:protein serine/threonine kinase activity"/>
    <property type="evidence" value="ECO:0007669"/>
    <property type="project" value="UniProtKB-KW"/>
</dbReference>
<keyword evidence="12" id="KW-1185">Reference proteome</keyword>
<dbReference type="Pfam" id="PF00069">
    <property type="entry name" value="Pkinase"/>
    <property type="match status" value="1"/>
</dbReference>
<dbReference type="CDD" id="cd14014">
    <property type="entry name" value="STKc_PknB_like"/>
    <property type="match status" value="1"/>
</dbReference>
<dbReference type="Proteomes" id="UP001432075">
    <property type="component" value="Chromosome"/>
</dbReference>